<sequence length="87" mass="9854">MALVQINHSQSNGQTTFEENKTEPTILARKLPVGVIHSRNFKNIGLKNVRYLHFACVCSSASTSKKCSKMLFKQYILHQVGNTWVCK</sequence>
<keyword evidence="3" id="KW-1185">Reference proteome</keyword>
<evidence type="ECO:0000313" key="2">
    <source>
        <dbReference type="EMBL" id="ERN42618.1"/>
    </source>
</evidence>
<organism evidence="2 3">
    <name type="scientific">Rubidibacter lacunae KORDI 51-2</name>
    <dbReference type="NCBI Taxonomy" id="582515"/>
    <lineage>
        <taxon>Bacteria</taxon>
        <taxon>Bacillati</taxon>
        <taxon>Cyanobacteriota</taxon>
        <taxon>Cyanophyceae</taxon>
        <taxon>Oscillatoriophycideae</taxon>
        <taxon>Chroococcales</taxon>
        <taxon>Aphanothecaceae</taxon>
        <taxon>Rubidibacter</taxon>
    </lineage>
</organism>
<proteinExistence type="predicted"/>
<dbReference type="STRING" id="582515.KR51_00007120"/>
<dbReference type="Proteomes" id="UP000016960">
    <property type="component" value="Unassembled WGS sequence"/>
</dbReference>
<evidence type="ECO:0000313" key="3">
    <source>
        <dbReference type="Proteomes" id="UP000016960"/>
    </source>
</evidence>
<dbReference type="EMBL" id="ASSJ01000015">
    <property type="protein sequence ID" value="ERN42618.1"/>
    <property type="molecule type" value="Genomic_DNA"/>
</dbReference>
<name>U5DDN6_9CHRO</name>
<reference evidence="2 3" key="1">
    <citation type="submission" date="2013-05" db="EMBL/GenBank/DDBJ databases">
        <title>Draft genome sequence of Rubidibacter lacunae KORDI 51-2.</title>
        <authorList>
            <person name="Choi D.H."/>
            <person name="Noh J.H."/>
            <person name="Kwon K.-K."/>
            <person name="Lee J.-H."/>
            <person name="Ryu J.-Y."/>
        </authorList>
    </citation>
    <scope>NUCLEOTIDE SEQUENCE [LARGE SCALE GENOMIC DNA]</scope>
    <source>
        <strain evidence="2 3">KORDI 51-2</strain>
    </source>
</reference>
<dbReference type="InParanoid" id="U5DDN6"/>
<dbReference type="AlphaFoldDB" id="U5DDN6"/>
<gene>
    <name evidence="2" type="ORF">KR51_00007120</name>
</gene>
<evidence type="ECO:0000256" key="1">
    <source>
        <dbReference type="SAM" id="MobiDB-lite"/>
    </source>
</evidence>
<feature type="region of interest" description="Disordered" evidence="1">
    <location>
        <begin position="1"/>
        <end position="21"/>
    </location>
</feature>
<accession>U5DDN6</accession>
<protein>
    <submittedName>
        <fullName evidence="2">Uncharacterized protein</fullName>
    </submittedName>
</protein>
<feature type="compositionally biased region" description="Polar residues" evidence="1">
    <location>
        <begin position="1"/>
        <end position="17"/>
    </location>
</feature>
<comment type="caution">
    <text evidence="2">The sequence shown here is derived from an EMBL/GenBank/DDBJ whole genome shotgun (WGS) entry which is preliminary data.</text>
</comment>